<feature type="transmembrane region" description="Helical" evidence="1">
    <location>
        <begin position="200"/>
        <end position="217"/>
    </location>
</feature>
<organism evidence="2 3">
    <name type="scientific">Martelella mediterranea DSM 17316</name>
    <dbReference type="NCBI Taxonomy" id="1122214"/>
    <lineage>
        <taxon>Bacteria</taxon>
        <taxon>Pseudomonadati</taxon>
        <taxon>Pseudomonadota</taxon>
        <taxon>Alphaproteobacteria</taxon>
        <taxon>Hyphomicrobiales</taxon>
        <taxon>Aurantimonadaceae</taxon>
        <taxon>Martelella</taxon>
    </lineage>
</organism>
<accession>A0A1U9YZ39</accession>
<keyword evidence="1" id="KW-0812">Transmembrane</keyword>
<feature type="transmembrane region" description="Helical" evidence="1">
    <location>
        <begin position="270"/>
        <end position="289"/>
    </location>
</feature>
<keyword evidence="3" id="KW-1185">Reference proteome</keyword>
<feature type="transmembrane region" description="Helical" evidence="1">
    <location>
        <begin position="130"/>
        <end position="148"/>
    </location>
</feature>
<dbReference type="OrthoDB" id="10009131at2"/>
<dbReference type="EMBL" id="CP020330">
    <property type="protein sequence ID" value="AQZ50694.1"/>
    <property type="molecule type" value="Genomic_DNA"/>
</dbReference>
<feature type="transmembrane region" description="Helical" evidence="1">
    <location>
        <begin position="106"/>
        <end position="123"/>
    </location>
</feature>
<dbReference type="AlphaFoldDB" id="A0A1U9YZ39"/>
<feature type="transmembrane region" description="Helical" evidence="1">
    <location>
        <begin position="361"/>
        <end position="382"/>
    </location>
</feature>
<feature type="transmembrane region" description="Helical" evidence="1">
    <location>
        <begin position="329"/>
        <end position="349"/>
    </location>
</feature>
<feature type="transmembrane region" description="Helical" evidence="1">
    <location>
        <begin position="17"/>
        <end position="36"/>
    </location>
</feature>
<feature type="transmembrane region" description="Helical" evidence="1">
    <location>
        <begin position="80"/>
        <end position="100"/>
    </location>
</feature>
<proteinExistence type="predicted"/>
<name>A0A1U9YZ39_9HYPH</name>
<evidence type="ECO:0000256" key="1">
    <source>
        <dbReference type="SAM" id="Phobius"/>
    </source>
</evidence>
<dbReference type="Proteomes" id="UP000191135">
    <property type="component" value="Chromosome"/>
</dbReference>
<feature type="transmembrane region" description="Helical" evidence="1">
    <location>
        <begin position="298"/>
        <end position="317"/>
    </location>
</feature>
<keyword evidence="1" id="KW-1133">Transmembrane helix</keyword>
<protein>
    <recommendedName>
        <fullName evidence="4">Glucosyl transferase GtrII</fullName>
    </recommendedName>
</protein>
<dbReference type="KEGG" id="mmed:Mame_01327"/>
<evidence type="ECO:0000313" key="2">
    <source>
        <dbReference type="EMBL" id="AQZ50694.1"/>
    </source>
</evidence>
<evidence type="ECO:0000313" key="3">
    <source>
        <dbReference type="Proteomes" id="UP000191135"/>
    </source>
</evidence>
<sequence>MKNSIFEPLFHPANHRFLAGCIFAICLLSYGGHAYYMNFNADDVIQIQSVSNDSLTYLSQGRWGLYLIFHVVQGDNPGGLFSLGLAVVLMMMSGMVGARVLGIKSGAVMLFFTLFSAVSLYYGRLFSFQLTWVAFTFGVFLSVCGVYLAAIKAKWLPATVLLGLAPAFYQPTIEVAVVLFLGALIFQIGDVGARKIIRRAFYYVAIVVASSALYVVTTKISPYISGVPLNGRSSIDVIEALKSFGRICNLFVNQSIPFNAGKEDPYFPDIYRIILSISFFVYVFCFFICSKRRNASSLALFIVFSAIMVVAPYFLAFASPADTFSTRSLIAFSFVHAIYLIYPIQQWILASPERGGDGKALLAQSSLVLGFAFVLISSWQVAKLSFDNALASQQDLLAVNRIISRIDDVLQDSAMANESSICIAVNFNTPTSAGPRGFAGTARATPWSKEWIFRLVDNRFIPAELGKKEELLAQSASKPKWPARGSVYTDLGCVVVNVN</sequence>
<keyword evidence="1" id="KW-0472">Membrane</keyword>
<feature type="transmembrane region" description="Helical" evidence="1">
    <location>
        <begin position="168"/>
        <end position="188"/>
    </location>
</feature>
<reference evidence="2 3" key="1">
    <citation type="submission" date="2017-03" db="EMBL/GenBank/DDBJ databases">
        <title>Foreign affairs: Plasmid Transfer between Roseobacters and Rhizobia.</title>
        <authorList>
            <person name="Bartling P."/>
            <person name="Bunk B."/>
            <person name="Overmann J."/>
            <person name="Brinkmann H."/>
            <person name="Petersen J."/>
        </authorList>
    </citation>
    <scope>NUCLEOTIDE SEQUENCE [LARGE SCALE GENOMIC DNA]</scope>
    <source>
        <strain evidence="2 3">MACL11</strain>
    </source>
</reference>
<dbReference type="Pfam" id="PF14264">
    <property type="entry name" value="Glucos_trans_II"/>
    <property type="match status" value="1"/>
</dbReference>
<dbReference type="STRING" id="1122214.Mame_01327"/>
<evidence type="ECO:0008006" key="4">
    <source>
        <dbReference type="Google" id="ProtNLM"/>
    </source>
</evidence>
<dbReference type="RefSeq" id="WP_018065257.1">
    <property type="nucleotide sequence ID" value="NZ_AQWH01000011.1"/>
</dbReference>
<dbReference type="InterPro" id="IPR025686">
    <property type="entry name" value="Glucos_trans_II"/>
</dbReference>
<gene>
    <name evidence="2" type="ORF">Mame_01327</name>
</gene>